<dbReference type="InterPro" id="IPR051323">
    <property type="entry name" value="AtsK-like"/>
</dbReference>
<dbReference type="InterPro" id="IPR003819">
    <property type="entry name" value="TauD/TfdA-like"/>
</dbReference>
<evidence type="ECO:0000259" key="6">
    <source>
        <dbReference type="Pfam" id="PF02668"/>
    </source>
</evidence>
<dbReference type="Pfam" id="PF02668">
    <property type="entry name" value="TauD"/>
    <property type="match status" value="1"/>
</dbReference>
<name>A0A381W7Q0_9ZZZZ</name>
<evidence type="ECO:0000313" key="7">
    <source>
        <dbReference type="EMBL" id="SVA48018.1"/>
    </source>
</evidence>
<proteinExistence type="inferred from homology"/>
<keyword evidence="4" id="KW-0560">Oxidoreductase</keyword>
<evidence type="ECO:0000256" key="2">
    <source>
        <dbReference type="ARBA" id="ARBA00022723"/>
    </source>
</evidence>
<keyword evidence="2" id="KW-0479">Metal-binding</keyword>
<keyword evidence="5" id="KW-0408">Iron</keyword>
<evidence type="ECO:0000256" key="5">
    <source>
        <dbReference type="ARBA" id="ARBA00023004"/>
    </source>
</evidence>
<organism evidence="7">
    <name type="scientific">marine metagenome</name>
    <dbReference type="NCBI Taxonomy" id="408172"/>
    <lineage>
        <taxon>unclassified sequences</taxon>
        <taxon>metagenomes</taxon>
        <taxon>ecological metagenomes</taxon>
    </lineage>
</organism>
<dbReference type="InterPro" id="IPR042098">
    <property type="entry name" value="TauD-like_sf"/>
</dbReference>
<evidence type="ECO:0000256" key="3">
    <source>
        <dbReference type="ARBA" id="ARBA00022964"/>
    </source>
</evidence>
<protein>
    <recommendedName>
        <fullName evidence="6">TauD/TfdA-like domain-containing protein</fullName>
    </recommendedName>
</protein>
<dbReference type="PANTHER" id="PTHR30468:SF1">
    <property type="entry name" value="ALPHA-KETOGLUTARATE-DEPENDENT SULFONATE DIOXYGENASE"/>
    <property type="match status" value="1"/>
</dbReference>
<dbReference type="GO" id="GO:0005737">
    <property type="term" value="C:cytoplasm"/>
    <property type="evidence" value="ECO:0007669"/>
    <property type="project" value="TreeGrafter"/>
</dbReference>
<accession>A0A381W7Q0</accession>
<dbReference type="SUPFAM" id="SSF51197">
    <property type="entry name" value="Clavaminate synthase-like"/>
    <property type="match status" value="1"/>
</dbReference>
<evidence type="ECO:0000256" key="4">
    <source>
        <dbReference type="ARBA" id="ARBA00023002"/>
    </source>
</evidence>
<dbReference type="GO" id="GO:0046872">
    <property type="term" value="F:metal ion binding"/>
    <property type="evidence" value="ECO:0007669"/>
    <property type="project" value="UniProtKB-KW"/>
</dbReference>
<reference evidence="7" key="1">
    <citation type="submission" date="2018-05" db="EMBL/GenBank/DDBJ databases">
        <authorList>
            <person name="Lanie J.A."/>
            <person name="Ng W.-L."/>
            <person name="Kazmierczak K.M."/>
            <person name="Andrzejewski T.M."/>
            <person name="Davidsen T.M."/>
            <person name="Wayne K.J."/>
            <person name="Tettelin H."/>
            <person name="Glass J.I."/>
            <person name="Rusch D."/>
            <person name="Podicherti R."/>
            <person name="Tsui H.-C.T."/>
            <person name="Winkler M.E."/>
        </authorList>
    </citation>
    <scope>NUCLEOTIDE SEQUENCE</scope>
</reference>
<dbReference type="AlphaFoldDB" id="A0A381W7Q0"/>
<feature type="non-terminal residue" evidence="7">
    <location>
        <position position="1"/>
    </location>
</feature>
<comment type="similarity">
    <text evidence="1">Belongs to the TfdA dioxygenase family.</text>
</comment>
<feature type="domain" description="TauD/TfdA-like" evidence="6">
    <location>
        <begin position="29"/>
        <end position="266"/>
    </location>
</feature>
<dbReference type="Gene3D" id="3.60.130.10">
    <property type="entry name" value="Clavaminate synthase-like"/>
    <property type="match status" value="1"/>
</dbReference>
<dbReference type="GO" id="GO:0016706">
    <property type="term" value="F:2-oxoglutarate-dependent dioxygenase activity"/>
    <property type="evidence" value="ECO:0007669"/>
    <property type="project" value="TreeGrafter"/>
</dbReference>
<evidence type="ECO:0000256" key="1">
    <source>
        <dbReference type="ARBA" id="ARBA00005896"/>
    </source>
</evidence>
<dbReference type="EMBL" id="UINC01010827">
    <property type="protein sequence ID" value="SVA48018.1"/>
    <property type="molecule type" value="Genomic_DNA"/>
</dbReference>
<keyword evidence="3" id="KW-0223">Dioxygenase</keyword>
<gene>
    <name evidence="7" type="ORF">METZ01_LOCUS100872</name>
</gene>
<sequence>VAATIESVARESTINAELLSGYTGVRITGLSLGSMSDAEVEDVRRLVSEYCVAAFPGQFLPPEQQVDVIARFGDVTVTPGVDLHPDYENLHVVRNYTEGDRPVSGGFHTDTCFVDRPPAYTALNAIAIPEHGGDTVFANQYLAYDTLSDVMKSWLKGLRFKHVVSGTERPEEVPNPVWHPAVRTNPVTGRKALYVTFAARCIEAEGMTPEEGANLIRFLYQHSLANHAMYRHRWRPGDFVMWDNRCSLHAAVYDHGEQPRTLYRVMCEGERPYED</sequence>
<dbReference type="PANTHER" id="PTHR30468">
    <property type="entry name" value="ALPHA-KETOGLUTARATE-DEPENDENT SULFONATE DIOXYGENASE"/>
    <property type="match status" value="1"/>
</dbReference>